<evidence type="ECO:0000313" key="2">
    <source>
        <dbReference type="Proteomes" id="UP000248314"/>
    </source>
</evidence>
<gene>
    <name evidence="1" type="ORF">EJ73_02565</name>
</gene>
<keyword evidence="2" id="KW-1185">Reference proteome</keyword>
<accession>A0A318HQN8</accession>
<evidence type="ECO:0000313" key="1">
    <source>
        <dbReference type="EMBL" id="PXX18928.1"/>
    </source>
</evidence>
<name>A0A318HQN8_9BACT</name>
<organism evidence="1 2">
    <name type="scientific">Hoylesella shahii DSM 15611 = JCM 12083</name>
    <dbReference type="NCBI Taxonomy" id="1122991"/>
    <lineage>
        <taxon>Bacteria</taxon>
        <taxon>Pseudomonadati</taxon>
        <taxon>Bacteroidota</taxon>
        <taxon>Bacteroidia</taxon>
        <taxon>Bacteroidales</taxon>
        <taxon>Prevotellaceae</taxon>
        <taxon>Hoylesella</taxon>
    </lineage>
</organism>
<protein>
    <submittedName>
        <fullName evidence="1">Uncharacterized protein</fullName>
    </submittedName>
</protein>
<comment type="caution">
    <text evidence="1">The sequence shown here is derived from an EMBL/GenBank/DDBJ whole genome shotgun (WGS) entry which is preliminary data.</text>
</comment>
<reference evidence="1 2" key="1">
    <citation type="submission" date="2018-05" db="EMBL/GenBank/DDBJ databases">
        <title>Genomic Encyclopedia of Type Strains, Phase I: the one thousand microbial genomes (KMG-I) project.</title>
        <authorList>
            <person name="Kyrpides N."/>
        </authorList>
    </citation>
    <scope>NUCLEOTIDE SEQUENCE [LARGE SCALE GENOMIC DNA]</scope>
    <source>
        <strain evidence="1 2">DSM 15611</strain>
    </source>
</reference>
<dbReference type="STRING" id="1122991.GCA_000613445_00738"/>
<dbReference type="EMBL" id="QJJX01000046">
    <property type="protein sequence ID" value="PXX18928.1"/>
    <property type="molecule type" value="Genomic_DNA"/>
</dbReference>
<proteinExistence type="predicted"/>
<dbReference type="Proteomes" id="UP000248314">
    <property type="component" value="Unassembled WGS sequence"/>
</dbReference>
<dbReference type="AlphaFoldDB" id="A0A318HQN8"/>
<sequence length="152" mass="17867">MILLSAQTLMLMGCPMIDSESENIKIVNRSDKEICFQVNSLTYPFANEDTLLLGQFPVFGIKPRTHYLCYAGTNSDWRRELHRCSFLQILIVENGDDFLKYFKAPKDTLRKYVPVVQRYHLSVKDLDRLHWTVTYPPTEEMKGINMWPPYKK</sequence>